<dbReference type="PANTHER" id="PTHR32060:SF30">
    <property type="entry name" value="CARBOXY-TERMINAL PROCESSING PROTEASE CTPA"/>
    <property type="match status" value="1"/>
</dbReference>
<accession>A0A6L9EBP5</accession>
<feature type="chain" id="PRO_5026710423" description="Tail specific protease domain-containing protein" evidence="1">
    <location>
        <begin position="21"/>
        <end position="503"/>
    </location>
</feature>
<dbReference type="GO" id="GO:0008236">
    <property type="term" value="F:serine-type peptidase activity"/>
    <property type="evidence" value="ECO:0007669"/>
    <property type="project" value="InterPro"/>
</dbReference>
<proteinExistence type="predicted"/>
<dbReference type="GO" id="GO:0006508">
    <property type="term" value="P:proteolysis"/>
    <property type="evidence" value="ECO:0007669"/>
    <property type="project" value="InterPro"/>
</dbReference>
<keyword evidence="4" id="KW-1185">Reference proteome</keyword>
<dbReference type="InterPro" id="IPR005151">
    <property type="entry name" value="Tail-specific_protease"/>
</dbReference>
<comment type="caution">
    <text evidence="3">The sequence shown here is derived from an EMBL/GenBank/DDBJ whole genome shotgun (WGS) entry which is preliminary data.</text>
</comment>
<name>A0A6L9EBP5_9FLAO</name>
<sequence>MRKLLQVGLVYVLASQFLIAQTPVQLSREEAREDIETLRTALEYVHPRLYQYNSKDFFDSRFDSIYNSLNSGISGLDLLSMVSKINASVNCGHLYTIPQGDLENEVLNKKVLPFYFKVIGNELFILKNCSAKEHIPEGSKIISINNIPTSRILKDIMEGIATDGYIETRKRRLAERYLFYKFHGFDLYYHLNIDRSSSFEIEYLPIERDRKKSTRVQGISIEDRKKILKSRYGLDERSWFNEPSPKFELFEDENYGVLTISRSFYNEKIDPDYDSLLAKSFLTLKQKGIANLIIDLRDNEGGSEHQQMELISYLFDKPYKLYQNIYLSNLDFRPLKHVIIERDSADFLFNNDDEYMRKFGNNLWINNYEYSDNLRLQPPKEHVFEGQLYVLMNGISFSSAAATIADIKKTTSAIFIGEESGGTFEGPTGGNSIVIELPNSKIMVRISPNIQVGYMYQKHPIGRGVHPDYHIEYSIEDALKGKDLEMEMAVKLIKEKSPSFSKQ</sequence>
<feature type="domain" description="Tail specific protease" evidence="2">
    <location>
        <begin position="267"/>
        <end position="424"/>
    </location>
</feature>
<dbReference type="PANTHER" id="PTHR32060">
    <property type="entry name" value="TAIL-SPECIFIC PROTEASE"/>
    <property type="match status" value="1"/>
</dbReference>
<dbReference type="AlphaFoldDB" id="A0A6L9EBP5"/>
<evidence type="ECO:0000313" key="3">
    <source>
        <dbReference type="EMBL" id="NAS12155.1"/>
    </source>
</evidence>
<dbReference type="InterPro" id="IPR029045">
    <property type="entry name" value="ClpP/crotonase-like_dom_sf"/>
</dbReference>
<feature type="signal peptide" evidence="1">
    <location>
        <begin position="1"/>
        <end position="20"/>
    </location>
</feature>
<dbReference type="GO" id="GO:0030288">
    <property type="term" value="C:outer membrane-bounded periplasmic space"/>
    <property type="evidence" value="ECO:0007669"/>
    <property type="project" value="TreeGrafter"/>
</dbReference>
<evidence type="ECO:0000313" key="4">
    <source>
        <dbReference type="Proteomes" id="UP000475249"/>
    </source>
</evidence>
<dbReference type="RefSeq" id="WP_161435180.1">
    <property type="nucleotide sequence ID" value="NZ_WXYO01000003.1"/>
</dbReference>
<dbReference type="GO" id="GO:0007165">
    <property type="term" value="P:signal transduction"/>
    <property type="evidence" value="ECO:0007669"/>
    <property type="project" value="TreeGrafter"/>
</dbReference>
<keyword evidence="1" id="KW-0732">Signal</keyword>
<dbReference type="SUPFAM" id="SSF52096">
    <property type="entry name" value="ClpP/crotonase"/>
    <property type="match status" value="1"/>
</dbReference>
<gene>
    <name evidence="3" type="ORF">GTQ38_09095</name>
</gene>
<organism evidence="3 4">
    <name type="scientific">Poritiphilus flavus</name>
    <dbReference type="NCBI Taxonomy" id="2697053"/>
    <lineage>
        <taxon>Bacteria</taxon>
        <taxon>Pseudomonadati</taxon>
        <taxon>Bacteroidota</taxon>
        <taxon>Flavobacteriia</taxon>
        <taxon>Flavobacteriales</taxon>
        <taxon>Flavobacteriaceae</taxon>
        <taxon>Poritiphilus</taxon>
    </lineage>
</organism>
<dbReference type="Proteomes" id="UP000475249">
    <property type="component" value="Unassembled WGS sequence"/>
</dbReference>
<dbReference type="Pfam" id="PF03572">
    <property type="entry name" value="Peptidase_S41"/>
    <property type="match status" value="1"/>
</dbReference>
<dbReference type="EMBL" id="WXYO01000003">
    <property type="protein sequence ID" value="NAS12155.1"/>
    <property type="molecule type" value="Genomic_DNA"/>
</dbReference>
<reference evidence="3 4" key="1">
    <citation type="submission" date="2020-01" db="EMBL/GenBank/DDBJ databases">
        <title>Bacteria diversity of Porities sp.</title>
        <authorList>
            <person name="Wang G."/>
        </authorList>
    </citation>
    <scope>NUCLEOTIDE SEQUENCE [LARGE SCALE GENOMIC DNA]</scope>
    <source>
        <strain evidence="3 4">R33</strain>
    </source>
</reference>
<dbReference type="Gene3D" id="3.90.226.10">
    <property type="entry name" value="2-enoyl-CoA Hydratase, Chain A, domain 1"/>
    <property type="match status" value="1"/>
</dbReference>
<dbReference type="GO" id="GO:0004175">
    <property type="term" value="F:endopeptidase activity"/>
    <property type="evidence" value="ECO:0007669"/>
    <property type="project" value="TreeGrafter"/>
</dbReference>
<evidence type="ECO:0000259" key="2">
    <source>
        <dbReference type="Pfam" id="PF03572"/>
    </source>
</evidence>
<evidence type="ECO:0000256" key="1">
    <source>
        <dbReference type="SAM" id="SignalP"/>
    </source>
</evidence>
<protein>
    <recommendedName>
        <fullName evidence="2">Tail specific protease domain-containing protein</fullName>
    </recommendedName>
</protein>